<dbReference type="Pfam" id="PF00296">
    <property type="entry name" value="Bac_luciferase"/>
    <property type="match status" value="1"/>
</dbReference>
<sequence length="339" mass="37077">MTLRISVTDQAPIHANSSSAESPLLSVKLAQACERWGYHRYWMAEHHNSGIFACPCPEILIAHIASQTQRIRVGTGGVMLSHYSPYKVAEQFRMLEALYPNRVDLGIGRAPGGDELASQALAFPAQAAHGQTYAQQAEYLQHFLQGSMPADHPYSQLKVTPEIDTSPSLWMLGSGSGSCQFAGELGMGFVLAQFIDSTTPANKIFNAYRAAHHAAGHKHPAQTMLALAVVCADNAEEALQIASIRAYSKVLAHMHGIRDGFPSPQQTMDAIKKMSHSEKGYFDKCLADIIAGTGEACRQRIEDLVASCQADEVSVVNVTHTFEQRLRSYELLAQSFEIF</sequence>
<dbReference type="EC" id="1.-.-.-" evidence="3"/>
<dbReference type="CDD" id="cd00347">
    <property type="entry name" value="Flavin_utilizing_monoxygenases"/>
    <property type="match status" value="1"/>
</dbReference>
<dbReference type="InterPro" id="IPR036661">
    <property type="entry name" value="Luciferase-like_sf"/>
</dbReference>
<dbReference type="GO" id="GO:0016705">
    <property type="term" value="F:oxidoreductase activity, acting on paired donors, with incorporation or reduction of molecular oxygen"/>
    <property type="evidence" value="ECO:0007669"/>
    <property type="project" value="InterPro"/>
</dbReference>
<dbReference type="InterPro" id="IPR019949">
    <property type="entry name" value="CmoO-like"/>
</dbReference>
<dbReference type="GO" id="GO:0005829">
    <property type="term" value="C:cytosol"/>
    <property type="evidence" value="ECO:0007669"/>
    <property type="project" value="TreeGrafter"/>
</dbReference>
<dbReference type="Proteomes" id="UP001069090">
    <property type="component" value="Unassembled WGS sequence"/>
</dbReference>
<dbReference type="NCBIfam" id="TIGR03558">
    <property type="entry name" value="oxido_grp_1"/>
    <property type="match status" value="1"/>
</dbReference>
<comment type="similarity">
    <text evidence="1">To bacterial alkanal monooxygenase alpha and beta chains.</text>
</comment>
<dbReference type="Gene3D" id="3.20.20.30">
    <property type="entry name" value="Luciferase-like domain"/>
    <property type="match status" value="1"/>
</dbReference>
<evidence type="ECO:0000313" key="4">
    <source>
        <dbReference type="Proteomes" id="UP001069090"/>
    </source>
</evidence>
<dbReference type="EMBL" id="JAPTGG010000018">
    <property type="protein sequence ID" value="MCZ0866917.1"/>
    <property type="molecule type" value="Genomic_DNA"/>
</dbReference>
<organism evidence="3 4">
    <name type="scientific">Dasania phycosphaerae</name>
    <dbReference type="NCBI Taxonomy" id="2950436"/>
    <lineage>
        <taxon>Bacteria</taxon>
        <taxon>Pseudomonadati</taxon>
        <taxon>Pseudomonadota</taxon>
        <taxon>Gammaproteobacteria</taxon>
        <taxon>Cellvibrionales</taxon>
        <taxon>Spongiibacteraceae</taxon>
        <taxon>Dasania</taxon>
    </lineage>
</organism>
<keyword evidence="3" id="KW-0560">Oxidoreductase</keyword>
<gene>
    <name evidence="3" type="ORF">O0V09_17055</name>
</gene>
<dbReference type="PANTHER" id="PTHR30137">
    <property type="entry name" value="LUCIFERASE-LIKE MONOOXYGENASE"/>
    <property type="match status" value="1"/>
</dbReference>
<dbReference type="InterPro" id="IPR050766">
    <property type="entry name" value="Bact_Lucif_Oxidored"/>
</dbReference>
<dbReference type="InterPro" id="IPR011251">
    <property type="entry name" value="Luciferase-like_dom"/>
</dbReference>
<evidence type="ECO:0000259" key="2">
    <source>
        <dbReference type="Pfam" id="PF00296"/>
    </source>
</evidence>
<name>A0A9J6RS65_9GAMM</name>
<evidence type="ECO:0000313" key="3">
    <source>
        <dbReference type="EMBL" id="MCZ0866917.1"/>
    </source>
</evidence>
<feature type="domain" description="Luciferase-like" evidence="2">
    <location>
        <begin position="22"/>
        <end position="306"/>
    </location>
</feature>
<evidence type="ECO:0000256" key="1">
    <source>
        <dbReference type="ARBA" id="ARBA00007789"/>
    </source>
</evidence>
<protein>
    <submittedName>
        <fullName evidence="3">MsnO8 family LLM class oxidoreductase</fullName>
        <ecNumber evidence="3">1.-.-.-</ecNumber>
    </submittedName>
</protein>
<proteinExistence type="predicted"/>
<dbReference type="PANTHER" id="PTHR30137:SF19">
    <property type="entry name" value="LUCIFERASE-LIKE MONOOXYGENASE"/>
    <property type="match status" value="1"/>
</dbReference>
<accession>A0A9J6RS65</accession>
<dbReference type="RefSeq" id="WP_258332867.1">
    <property type="nucleotide sequence ID" value="NZ_JAPTGG010000018.1"/>
</dbReference>
<dbReference type="SUPFAM" id="SSF51679">
    <property type="entry name" value="Bacterial luciferase-like"/>
    <property type="match status" value="1"/>
</dbReference>
<comment type="caution">
    <text evidence="3">The sequence shown here is derived from an EMBL/GenBank/DDBJ whole genome shotgun (WGS) entry which is preliminary data.</text>
</comment>
<keyword evidence="4" id="KW-1185">Reference proteome</keyword>
<dbReference type="AlphaFoldDB" id="A0A9J6RS65"/>
<reference evidence="3 4" key="1">
    <citation type="submission" date="2022-12" db="EMBL/GenBank/DDBJ databases">
        <title>Dasania phycosphaerae sp. nov., isolated from particulate material of the south coast of Korea.</title>
        <authorList>
            <person name="Jiang Y."/>
        </authorList>
    </citation>
    <scope>NUCLEOTIDE SEQUENCE [LARGE SCALE GENOMIC DNA]</scope>
    <source>
        <strain evidence="3 4">GY-19</strain>
    </source>
</reference>